<feature type="compositionally biased region" description="Acidic residues" evidence="1">
    <location>
        <begin position="49"/>
        <end position="64"/>
    </location>
</feature>
<reference evidence="2 3" key="1">
    <citation type="submission" date="2020-03" db="EMBL/GenBank/DDBJ databases">
        <title>Dissostichus mawsoni Genome sequencing and assembly.</title>
        <authorList>
            <person name="Park H."/>
        </authorList>
    </citation>
    <scope>NUCLEOTIDE SEQUENCE [LARGE SCALE GENOMIC DNA]</scope>
    <source>
        <strain evidence="2">DM0001</strain>
        <tissue evidence="2">Muscle</tissue>
    </source>
</reference>
<sequence length="138" mass="15766">MKKMKGLKMPRREESKERREESKERRREPHHSNSALPLTQCQEVKNDTEDGDAVEEVKPEEEDEEVKKRDVSLLHQFTKTSVESQSGSLEDIDTESPPIPIDSIEVPKMAGGGTGQRRSRSPGRVKCRKPKDNELDDQ</sequence>
<protein>
    <submittedName>
        <fullName evidence="2">Uncharacterized protein</fullName>
    </submittedName>
</protein>
<feature type="compositionally biased region" description="Basic and acidic residues" evidence="1">
    <location>
        <begin position="10"/>
        <end position="31"/>
    </location>
</feature>
<gene>
    <name evidence="2" type="ORF">F7725_008988</name>
</gene>
<evidence type="ECO:0000313" key="3">
    <source>
        <dbReference type="Proteomes" id="UP000518266"/>
    </source>
</evidence>
<accession>A0A7J5Z7R1</accession>
<dbReference type="OrthoDB" id="10628137at2759"/>
<feature type="compositionally biased region" description="Polar residues" evidence="1">
    <location>
        <begin position="32"/>
        <end position="43"/>
    </location>
</feature>
<feature type="region of interest" description="Disordered" evidence="1">
    <location>
        <begin position="1"/>
        <end position="138"/>
    </location>
</feature>
<proteinExistence type="predicted"/>
<evidence type="ECO:0000313" key="2">
    <source>
        <dbReference type="EMBL" id="KAF3857129.1"/>
    </source>
</evidence>
<keyword evidence="3" id="KW-1185">Reference proteome</keyword>
<name>A0A7J5Z7R1_DISMA</name>
<dbReference type="AlphaFoldDB" id="A0A7J5Z7R1"/>
<feature type="compositionally biased region" description="Polar residues" evidence="1">
    <location>
        <begin position="75"/>
        <end position="88"/>
    </location>
</feature>
<organism evidence="2 3">
    <name type="scientific">Dissostichus mawsoni</name>
    <name type="common">Antarctic cod</name>
    <dbReference type="NCBI Taxonomy" id="36200"/>
    <lineage>
        <taxon>Eukaryota</taxon>
        <taxon>Metazoa</taxon>
        <taxon>Chordata</taxon>
        <taxon>Craniata</taxon>
        <taxon>Vertebrata</taxon>
        <taxon>Euteleostomi</taxon>
        <taxon>Actinopterygii</taxon>
        <taxon>Neopterygii</taxon>
        <taxon>Teleostei</taxon>
        <taxon>Neoteleostei</taxon>
        <taxon>Acanthomorphata</taxon>
        <taxon>Eupercaria</taxon>
        <taxon>Perciformes</taxon>
        <taxon>Notothenioidei</taxon>
        <taxon>Nototheniidae</taxon>
        <taxon>Dissostichus</taxon>
    </lineage>
</organism>
<dbReference type="Proteomes" id="UP000518266">
    <property type="component" value="Unassembled WGS sequence"/>
</dbReference>
<dbReference type="EMBL" id="JAAKFY010000005">
    <property type="protein sequence ID" value="KAF3857129.1"/>
    <property type="molecule type" value="Genomic_DNA"/>
</dbReference>
<feature type="compositionally biased region" description="Basic residues" evidence="1">
    <location>
        <begin position="117"/>
        <end position="129"/>
    </location>
</feature>
<comment type="caution">
    <text evidence="2">The sequence shown here is derived from an EMBL/GenBank/DDBJ whole genome shotgun (WGS) entry which is preliminary data.</text>
</comment>
<evidence type="ECO:0000256" key="1">
    <source>
        <dbReference type="SAM" id="MobiDB-lite"/>
    </source>
</evidence>